<evidence type="ECO:0000313" key="3">
    <source>
        <dbReference type="EMBL" id="KAK2178984.1"/>
    </source>
</evidence>
<reference evidence="3" key="1">
    <citation type="journal article" date="2023" name="Mol. Biol. Evol.">
        <title>Third-Generation Sequencing Reveals the Adaptive Role of the Epigenome in Three Deep-Sea Polychaetes.</title>
        <authorList>
            <person name="Perez M."/>
            <person name="Aroh O."/>
            <person name="Sun Y."/>
            <person name="Lan Y."/>
            <person name="Juniper S.K."/>
            <person name="Young C.R."/>
            <person name="Angers B."/>
            <person name="Qian P.Y."/>
        </authorList>
    </citation>
    <scope>NUCLEOTIDE SEQUENCE</scope>
    <source>
        <strain evidence="3">R07B-5</strain>
    </source>
</reference>
<dbReference type="AlphaFoldDB" id="A0AAD9KWJ7"/>
<dbReference type="SUPFAM" id="SSF48726">
    <property type="entry name" value="Immunoglobulin"/>
    <property type="match status" value="1"/>
</dbReference>
<proteinExistence type="predicted"/>
<dbReference type="InterPro" id="IPR036179">
    <property type="entry name" value="Ig-like_dom_sf"/>
</dbReference>
<keyword evidence="4" id="KW-1185">Reference proteome</keyword>
<dbReference type="InterPro" id="IPR007110">
    <property type="entry name" value="Ig-like_dom"/>
</dbReference>
<dbReference type="EMBL" id="JAODUO010000520">
    <property type="protein sequence ID" value="KAK2178984.1"/>
    <property type="molecule type" value="Genomic_DNA"/>
</dbReference>
<feature type="region of interest" description="Disordered" evidence="1">
    <location>
        <begin position="52"/>
        <end position="84"/>
    </location>
</feature>
<feature type="compositionally biased region" description="Basic and acidic residues" evidence="1">
    <location>
        <begin position="62"/>
        <end position="82"/>
    </location>
</feature>
<evidence type="ECO:0000256" key="1">
    <source>
        <dbReference type="SAM" id="MobiDB-lite"/>
    </source>
</evidence>
<name>A0AAD9KWJ7_RIDPI</name>
<evidence type="ECO:0000259" key="2">
    <source>
        <dbReference type="PROSITE" id="PS50835"/>
    </source>
</evidence>
<accession>A0AAD9KWJ7</accession>
<evidence type="ECO:0000313" key="4">
    <source>
        <dbReference type="Proteomes" id="UP001209878"/>
    </source>
</evidence>
<sequence length="208" mass="23782">MPHEKQSDVSVSQSPNTDHIAFSSRLSEAHSAFLEVVALISDLKIQLRNSALQRRNRRHSVERRSAGPSEHRPDRHPTERSLRKTASISNTKILECEIEYPGGTWTEHIITWRKQSIEVPIFIQFNGYQPHIDPSYQGRVRLVEGASIELSDIRTSDQGWYECSIVFVDGTDDTTTNGTWIYLTVNCEYWTVSELSVATDGFYKWGLL</sequence>
<comment type="caution">
    <text evidence="3">The sequence shown here is derived from an EMBL/GenBank/DDBJ whole genome shotgun (WGS) entry which is preliminary data.</text>
</comment>
<organism evidence="3 4">
    <name type="scientific">Ridgeia piscesae</name>
    <name type="common">Tubeworm</name>
    <dbReference type="NCBI Taxonomy" id="27915"/>
    <lineage>
        <taxon>Eukaryota</taxon>
        <taxon>Metazoa</taxon>
        <taxon>Spiralia</taxon>
        <taxon>Lophotrochozoa</taxon>
        <taxon>Annelida</taxon>
        <taxon>Polychaeta</taxon>
        <taxon>Sedentaria</taxon>
        <taxon>Canalipalpata</taxon>
        <taxon>Sabellida</taxon>
        <taxon>Siboglinidae</taxon>
        <taxon>Ridgeia</taxon>
    </lineage>
</organism>
<dbReference type="PROSITE" id="PS50835">
    <property type="entry name" value="IG_LIKE"/>
    <property type="match status" value="1"/>
</dbReference>
<dbReference type="Proteomes" id="UP001209878">
    <property type="component" value="Unassembled WGS sequence"/>
</dbReference>
<dbReference type="Gene3D" id="2.60.40.10">
    <property type="entry name" value="Immunoglobulins"/>
    <property type="match status" value="1"/>
</dbReference>
<dbReference type="InterPro" id="IPR013783">
    <property type="entry name" value="Ig-like_fold"/>
</dbReference>
<feature type="domain" description="Ig-like" evidence="2">
    <location>
        <begin position="73"/>
        <end position="165"/>
    </location>
</feature>
<gene>
    <name evidence="3" type="ORF">NP493_520g01007</name>
</gene>
<protein>
    <recommendedName>
        <fullName evidence="2">Ig-like domain-containing protein</fullName>
    </recommendedName>
</protein>